<evidence type="ECO:0000313" key="1">
    <source>
        <dbReference type="EMBL" id="KAI8439058.1"/>
    </source>
</evidence>
<protein>
    <submittedName>
        <fullName evidence="1">Uncharacterized protein</fullName>
    </submittedName>
</protein>
<reference evidence="1 2" key="1">
    <citation type="journal article" date="2022" name="Genome Biol. Evol.">
        <title>The Spruce Budworm Genome: Reconstructing the Evolutionary History of Antifreeze Proteins.</title>
        <authorList>
            <person name="Beliveau C."/>
            <person name="Gagne P."/>
            <person name="Picq S."/>
            <person name="Vernygora O."/>
            <person name="Keeling C.I."/>
            <person name="Pinkney K."/>
            <person name="Doucet D."/>
            <person name="Wen F."/>
            <person name="Johnston J.S."/>
            <person name="Maaroufi H."/>
            <person name="Boyle B."/>
            <person name="Laroche J."/>
            <person name="Dewar K."/>
            <person name="Juretic N."/>
            <person name="Blackburn G."/>
            <person name="Nisole A."/>
            <person name="Brunet B."/>
            <person name="Brandao M."/>
            <person name="Lumley L."/>
            <person name="Duan J."/>
            <person name="Quan G."/>
            <person name="Lucarotti C.J."/>
            <person name="Roe A.D."/>
            <person name="Sperling F.A.H."/>
            <person name="Levesque R.C."/>
            <person name="Cusson M."/>
        </authorList>
    </citation>
    <scope>NUCLEOTIDE SEQUENCE [LARGE SCALE GENOMIC DNA]</scope>
    <source>
        <strain evidence="1">Glfc:IPQL:Cfum</strain>
    </source>
</reference>
<sequence length="675" mass="77697">MAQTQNSILRISDEKTLQLIDLYEKEECLWNTYSDDYKCREKRQRAAEHVARRLNLKHFEARHVVIKFKNLRNSYCQELKKIIASRAMGLRDEEMYKPKVFWFSKMDSFLRPHLQPTRCSFQALVPEVGIEERIKVEARSESSDSNIRSNEIDDMSDISEYNYPVIEHSESVNSDDCIQIPEPRTLTKRTLSCAPPISPKRLREDTNNNDQMRQMIREMSNKIDAIVDDKKEDYYDTFGKYIASLLRSMPKERAMMLQPQVISLIVSGSGFGDGSVNTIPSARDEREFVLARCWRLARRGVLCSGAFGRVRRRSGSRARSDVAGRGTCAIWLTFCRFQNNNAGCRQGHVVLPAPAQCKRIRRLFGLRATTLRPRIPREVTPAAQLSHAVHRVRCSPGNVAIASPRPASLAQYRFCLARGAMSKVYREKLIDEVKKYPVLYDTRHENHRDIDGITTKAGTPCKKWRLQNRMAFVLPYMTMRRTQRRTKELKIDVNDKEIQSDQELEPWEASGDNDSLELFFASVCQSAKRLPKTYQDQLKRQKILLYFQLSMDHVPLMTLLQMNFGTIQELGILNKTRPDSFKNNVIHEKQSIHAVSCAWRAARDTSLAPRQLSALCERTVVATSRCPRDVTRARARELATISAKYIQLMPIRDDYEAGDGQQCQLASVAVSRQCR</sequence>
<comment type="caution">
    <text evidence="1">The sequence shown here is derived from an EMBL/GenBank/DDBJ whole genome shotgun (WGS) entry which is preliminary data.</text>
</comment>
<evidence type="ECO:0000313" key="2">
    <source>
        <dbReference type="Proteomes" id="UP001064048"/>
    </source>
</evidence>
<accession>A0ACC0KRY6</accession>
<organism evidence="1 2">
    <name type="scientific">Choristoneura fumiferana</name>
    <name type="common">Spruce budworm moth</name>
    <name type="synonym">Archips fumiferana</name>
    <dbReference type="NCBI Taxonomy" id="7141"/>
    <lineage>
        <taxon>Eukaryota</taxon>
        <taxon>Metazoa</taxon>
        <taxon>Ecdysozoa</taxon>
        <taxon>Arthropoda</taxon>
        <taxon>Hexapoda</taxon>
        <taxon>Insecta</taxon>
        <taxon>Pterygota</taxon>
        <taxon>Neoptera</taxon>
        <taxon>Endopterygota</taxon>
        <taxon>Lepidoptera</taxon>
        <taxon>Glossata</taxon>
        <taxon>Ditrysia</taxon>
        <taxon>Tortricoidea</taxon>
        <taxon>Tortricidae</taxon>
        <taxon>Tortricinae</taxon>
        <taxon>Choristoneura</taxon>
    </lineage>
</organism>
<name>A0ACC0KRY6_CHOFU</name>
<dbReference type="Proteomes" id="UP001064048">
    <property type="component" value="Chromosome 23"/>
</dbReference>
<keyword evidence="2" id="KW-1185">Reference proteome</keyword>
<proteinExistence type="predicted"/>
<gene>
    <name evidence="1" type="ORF">MSG28_012927</name>
</gene>
<dbReference type="EMBL" id="CM046123">
    <property type="protein sequence ID" value="KAI8439058.1"/>
    <property type="molecule type" value="Genomic_DNA"/>
</dbReference>